<organism evidence="1 2">
    <name type="scientific">Streptomyces litchfieldiae</name>
    <dbReference type="NCBI Taxonomy" id="3075543"/>
    <lineage>
        <taxon>Bacteria</taxon>
        <taxon>Bacillati</taxon>
        <taxon>Actinomycetota</taxon>
        <taxon>Actinomycetes</taxon>
        <taxon>Kitasatosporales</taxon>
        <taxon>Streptomycetaceae</taxon>
        <taxon>Streptomyces</taxon>
    </lineage>
</organism>
<evidence type="ECO:0000313" key="1">
    <source>
        <dbReference type="EMBL" id="MDT0342073.1"/>
    </source>
</evidence>
<dbReference type="EMBL" id="JAVREL010000002">
    <property type="protein sequence ID" value="MDT0342073.1"/>
    <property type="molecule type" value="Genomic_DNA"/>
</dbReference>
<name>A0ABU2ML15_9ACTN</name>
<comment type="caution">
    <text evidence="1">The sequence shown here is derived from an EMBL/GenBank/DDBJ whole genome shotgun (WGS) entry which is preliminary data.</text>
</comment>
<evidence type="ECO:0000313" key="2">
    <source>
        <dbReference type="Proteomes" id="UP001183246"/>
    </source>
</evidence>
<protein>
    <submittedName>
        <fullName evidence="1">Uncharacterized protein</fullName>
    </submittedName>
</protein>
<dbReference type="Proteomes" id="UP001183246">
    <property type="component" value="Unassembled WGS sequence"/>
</dbReference>
<gene>
    <name evidence="1" type="ORF">RM590_05435</name>
</gene>
<accession>A0ABU2ML15</accession>
<reference evidence="2" key="1">
    <citation type="submission" date="2023-07" db="EMBL/GenBank/DDBJ databases">
        <title>30 novel species of actinomycetes from the DSMZ collection.</title>
        <authorList>
            <person name="Nouioui I."/>
        </authorList>
    </citation>
    <scope>NUCLEOTIDE SEQUENCE [LARGE SCALE GENOMIC DNA]</scope>
    <source>
        <strain evidence="2">DSM 44938</strain>
    </source>
</reference>
<dbReference type="RefSeq" id="WP_311703203.1">
    <property type="nucleotide sequence ID" value="NZ_JAVREL010000002.1"/>
</dbReference>
<keyword evidence="2" id="KW-1185">Reference proteome</keyword>
<sequence>MNVTPGSVVLSVEIDAGTVQRGDQVMIGGQQFTVRDMHTLASSRKRLEFATGETFTMAPTTILWAARRVPPRLLLRRRRR</sequence>
<proteinExistence type="predicted"/>